<dbReference type="Pfam" id="PF14310">
    <property type="entry name" value="Fn3-like"/>
    <property type="match status" value="1"/>
</dbReference>
<accession>A0A1W2D585</accession>
<dbReference type="InterPro" id="IPR051915">
    <property type="entry name" value="Cellulose_Degrad_GH3"/>
</dbReference>
<dbReference type="Gene3D" id="3.20.20.300">
    <property type="entry name" value="Glycoside hydrolase, family 3, N-terminal domain"/>
    <property type="match status" value="1"/>
</dbReference>
<dbReference type="InterPro" id="IPR017853">
    <property type="entry name" value="GH"/>
</dbReference>
<keyword evidence="4" id="KW-1185">Reference proteome</keyword>
<evidence type="ECO:0000256" key="1">
    <source>
        <dbReference type="ARBA" id="ARBA00022801"/>
    </source>
</evidence>
<reference evidence="4" key="1">
    <citation type="submission" date="2017-04" db="EMBL/GenBank/DDBJ databases">
        <authorList>
            <person name="Varghese N."/>
            <person name="Submissions S."/>
        </authorList>
    </citation>
    <scope>NUCLEOTIDE SEQUENCE [LARGE SCALE GENOMIC DNA]</scope>
    <source>
        <strain evidence="4">DSM 44073</strain>
    </source>
</reference>
<dbReference type="InterPro" id="IPR036962">
    <property type="entry name" value="Glyco_hydro_3_N_sf"/>
</dbReference>
<dbReference type="Gene3D" id="2.60.40.10">
    <property type="entry name" value="Immunoglobulins"/>
    <property type="match status" value="1"/>
</dbReference>
<dbReference type="InterPro" id="IPR001764">
    <property type="entry name" value="Glyco_hydro_3_N"/>
</dbReference>
<dbReference type="GO" id="GO:0008422">
    <property type="term" value="F:beta-glucosidase activity"/>
    <property type="evidence" value="ECO:0007669"/>
    <property type="project" value="TreeGrafter"/>
</dbReference>
<evidence type="ECO:0000259" key="2">
    <source>
        <dbReference type="SMART" id="SM01217"/>
    </source>
</evidence>
<dbReference type="eggNOG" id="COG1472">
    <property type="taxonomic scope" value="Bacteria"/>
</dbReference>
<dbReference type="OrthoDB" id="9803863at2"/>
<dbReference type="PANTHER" id="PTHR30620:SF123">
    <property type="entry name" value="BETA-XYLOSIDASE"/>
    <property type="match status" value="1"/>
</dbReference>
<gene>
    <name evidence="3" type="ORF">SAMN05660733_02739</name>
</gene>
<keyword evidence="1" id="KW-0378">Hydrolase</keyword>
<dbReference type="SMART" id="SM01217">
    <property type="entry name" value="Fn3_like"/>
    <property type="match status" value="1"/>
</dbReference>
<dbReference type="Pfam" id="PF01915">
    <property type="entry name" value="Glyco_hydro_3_C"/>
    <property type="match status" value="1"/>
</dbReference>
<dbReference type="GO" id="GO:0009251">
    <property type="term" value="P:glucan catabolic process"/>
    <property type="evidence" value="ECO:0007669"/>
    <property type="project" value="TreeGrafter"/>
</dbReference>
<organism evidence="3 4">
    <name type="scientific">Lentzea albidocapillata</name>
    <dbReference type="NCBI Taxonomy" id="40571"/>
    <lineage>
        <taxon>Bacteria</taxon>
        <taxon>Bacillati</taxon>
        <taxon>Actinomycetota</taxon>
        <taxon>Actinomycetes</taxon>
        <taxon>Pseudonocardiales</taxon>
        <taxon>Pseudonocardiaceae</taxon>
        <taxon>Lentzea</taxon>
    </lineage>
</organism>
<dbReference type="RefSeq" id="WP_030478598.1">
    <property type="nucleotide sequence ID" value="NZ_FWYC01000006.1"/>
</dbReference>
<dbReference type="EMBL" id="FWYC01000006">
    <property type="protein sequence ID" value="SMC92601.1"/>
    <property type="molecule type" value="Genomic_DNA"/>
</dbReference>
<proteinExistence type="predicted"/>
<name>A0A1W2D585_9PSEU</name>
<dbReference type="Gene3D" id="3.40.50.1700">
    <property type="entry name" value="Glycoside hydrolase family 3 C-terminal domain"/>
    <property type="match status" value="1"/>
</dbReference>
<dbReference type="InterPro" id="IPR026891">
    <property type="entry name" value="Fn3-like"/>
</dbReference>
<dbReference type="InterPro" id="IPR013783">
    <property type="entry name" value="Ig-like_fold"/>
</dbReference>
<evidence type="ECO:0000313" key="4">
    <source>
        <dbReference type="Proteomes" id="UP000192840"/>
    </source>
</evidence>
<dbReference type="PANTHER" id="PTHR30620">
    <property type="entry name" value="PERIPLASMIC BETA-GLUCOSIDASE-RELATED"/>
    <property type="match status" value="1"/>
</dbReference>
<dbReference type="Proteomes" id="UP000192840">
    <property type="component" value="Unassembled WGS sequence"/>
</dbReference>
<dbReference type="SUPFAM" id="SSF52279">
    <property type="entry name" value="Beta-D-glucan exohydrolase, C-terminal domain"/>
    <property type="match status" value="1"/>
</dbReference>
<dbReference type="InterPro" id="IPR036881">
    <property type="entry name" value="Glyco_hydro_3_C_sf"/>
</dbReference>
<dbReference type="Pfam" id="PF00933">
    <property type="entry name" value="Glyco_hydro_3"/>
    <property type="match status" value="1"/>
</dbReference>
<dbReference type="AlphaFoldDB" id="A0A1W2D585"/>
<sequence>MTTEATTPDELWRNPHAPVEDRVRDLVARMTPEEKIAQLQGIWAGIDAAGEMAPHQHEFAVTPQDFDELIRHGIGQLTRVFGTRPIAPEVGARTLARTQRQIIEASRFGIPAVAHEECLTGLAAWQATVYPSPLCWGATFEPDLVRRMAARFGDSMRRLGVRQGLAPVLDVARDLRWGRVEETIGEDPHLVGTIGAAYVAGLESAGIVSTLKHFAGYSASRAGRNLAPVSIGPRELADVILPPFEMALRAGARSVMNSYSDNDGVPVAADPAMLTERLRDEYGFTGTVVADYFSVAFLHKLHGVAAGREDAAVQALTAGIDVELPTVDCYGEPLLEGLRFDRVDTAVVDRALSRVLAQKFELGLLDPGYSPAPDADLDLDDPESRALAREVAERSIVLLQNDGVLPLAGRRLAVVGPRADEPGAMMGCYSFPLHVGVHHPDAEMGIEVTTVLEALRADHDVVFARGCPVLGGTDDEIAEAVEAARQAEICVVVLGDQAGLFGKGTSGEGCDVADLKLPGRQEELLEAVLGTGTPVVLVLLSGRPYDLSRQADRLAAVVCGFYPGQEGAAAIADVLSGRVNPSGRLPVSFPGAGSTQPSTYLSAPLGTRSEVSTVDPTPLFPFGHGLSYVPVTWVTAGCEEREWPTDGTCAVHVVLRNDTDVATAEVVQIYLHDPVAEVARPVRQLIGAVKVDLAPGETRTVTARLHADLTSYTGRAGNRQVDPGDVELHVGTSSANIHTSLKLALTGPARQVGFDRVLTPEFDTP</sequence>
<dbReference type="InterPro" id="IPR002772">
    <property type="entry name" value="Glyco_hydro_3_C"/>
</dbReference>
<dbReference type="STRING" id="40571.SAMN05660733_02739"/>
<dbReference type="PRINTS" id="PR00133">
    <property type="entry name" value="GLHYDRLASE3"/>
</dbReference>
<feature type="domain" description="Fibronectin type III-like" evidence="2">
    <location>
        <begin position="665"/>
        <end position="734"/>
    </location>
</feature>
<dbReference type="SUPFAM" id="SSF51445">
    <property type="entry name" value="(Trans)glycosidases"/>
    <property type="match status" value="1"/>
</dbReference>
<evidence type="ECO:0000313" key="3">
    <source>
        <dbReference type="EMBL" id="SMC92601.1"/>
    </source>
</evidence>
<protein>
    <submittedName>
        <fullName evidence="3">Beta-glucosidase</fullName>
    </submittedName>
</protein>